<dbReference type="OrthoDB" id="430826at2759"/>
<feature type="disulfide bond" evidence="8">
    <location>
        <begin position="1032"/>
        <end position="1041"/>
    </location>
</feature>
<feature type="disulfide bond" evidence="8">
    <location>
        <begin position="1012"/>
        <end position="1024"/>
    </location>
</feature>
<feature type="region of interest" description="Disordered" evidence="10">
    <location>
        <begin position="1147"/>
        <end position="1168"/>
    </location>
</feature>
<keyword evidence="6" id="KW-0325">Glycoprotein</keyword>
<dbReference type="GO" id="GO:0009887">
    <property type="term" value="P:animal organ morphogenesis"/>
    <property type="evidence" value="ECO:0007669"/>
    <property type="project" value="TreeGrafter"/>
</dbReference>
<feature type="coiled-coil region" evidence="9">
    <location>
        <begin position="1317"/>
        <end position="1369"/>
    </location>
</feature>
<feature type="disulfide bond" evidence="8">
    <location>
        <begin position="936"/>
        <end position="945"/>
    </location>
</feature>
<dbReference type="PANTHER" id="PTHR10574">
    <property type="entry name" value="NETRIN/LAMININ-RELATED"/>
    <property type="match status" value="1"/>
</dbReference>
<keyword evidence="3 11" id="KW-0732">Signal</keyword>
<dbReference type="SMART" id="SM00281">
    <property type="entry name" value="LamB"/>
    <property type="match status" value="1"/>
</dbReference>
<dbReference type="InterPro" id="IPR000034">
    <property type="entry name" value="Laminin_IV"/>
</dbReference>
<comment type="caution">
    <text evidence="15">The sequence shown here is derived from an EMBL/GenBank/DDBJ whole genome shotgun (WGS) entry which is preliminary data.</text>
</comment>
<keyword evidence="4" id="KW-0677">Repeat</keyword>
<feature type="disulfide bond" evidence="8">
    <location>
        <begin position="877"/>
        <end position="886"/>
    </location>
</feature>
<keyword evidence="5 8" id="KW-1015">Disulfide bond</keyword>
<comment type="caution">
    <text evidence="8">Lacks conserved residue(s) required for the propagation of feature annotation.</text>
</comment>
<dbReference type="CDD" id="cd00055">
    <property type="entry name" value="EGF_Lam"/>
    <property type="match status" value="10"/>
</dbReference>
<evidence type="ECO:0000256" key="9">
    <source>
        <dbReference type="SAM" id="Coils"/>
    </source>
</evidence>
<feature type="domain" description="Laminin EGF-like" evidence="12">
    <location>
        <begin position="753"/>
        <end position="801"/>
    </location>
</feature>
<dbReference type="InterPro" id="IPR002049">
    <property type="entry name" value="LE_dom"/>
</dbReference>
<dbReference type="PANTHER" id="PTHR10574:SF435">
    <property type="entry name" value="LAMININ SUBUNIT GAMMA-1"/>
    <property type="match status" value="1"/>
</dbReference>
<dbReference type="PROSITE" id="PS01248">
    <property type="entry name" value="EGF_LAM_1"/>
    <property type="match status" value="3"/>
</dbReference>
<evidence type="ECO:0000256" key="2">
    <source>
        <dbReference type="ARBA" id="ARBA00022525"/>
    </source>
</evidence>
<dbReference type="GO" id="GO:0048731">
    <property type="term" value="P:system development"/>
    <property type="evidence" value="ECO:0007669"/>
    <property type="project" value="UniProtKB-ARBA"/>
</dbReference>
<protein>
    <recommendedName>
        <fullName evidence="17">Laminin subunit gamma-1</fullName>
    </recommendedName>
</protein>
<feature type="disulfide bond" evidence="8">
    <location>
        <begin position="964"/>
        <end position="976"/>
    </location>
</feature>
<feature type="domain" description="Laminin N-terminal" evidence="14">
    <location>
        <begin position="44"/>
        <end position="306"/>
    </location>
</feature>
<evidence type="ECO:0000256" key="6">
    <source>
        <dbReference type="ARBA" id="ARBA00023180"/>
    </source>
</evidence>
<feature type="disulfide bond" evidence="8">
    <location>
        <begin position="443"/>
        <end position="452"/>
    </location>
</feature>
<evidence type="ECO:0000256" key="11">
    <source>
        <dbReference type="SAM" id="SignalP"/>
    </source>
</evidence>
<feature type="disulfide bond" evidence="8">
    <location>
        <begin position="966"/>
        <end position="983"/>
    </location>
</feature>
<dbReference type="SUPFAM" id="SSF58104">
    <property type="entry name" value="Methyl-accepting chemotaxis protein (MCP) signaling domain"/>
    <property type="match status" value="1"/>
</dbReference>
<dbReference type="Gene3D" id="2.60.120.260">
    <property type="entry name" value="Galactose-binding domain-like"/>
    <property type="match status" value="1"/>
</dbReference>
<evidence type="ECO:0000313" key="16">
    <source>
        <dbReference type="Proteomes" id="UP000215335"/>
    </source>
</evidence>
<dbReference type="PRINTS" id="PR00011">
    <property type="entry name" value="EGFLAMININ"/>
</dbReference>
<dbReference type="GO" id="GO:0009888">
    <property type="term" value="P:tissue development"/>
    <property type="evidence" value="ECO:0007669"/>
    <property type="project" value="TreeGrafter"/>
</dbReference>
<evidence type="ECO:0000259" key="14">
    <source>
        <dbReference type="PROSITE" id="PS51117"/>
    </source>
</evidence>
<feature type="signal peptide" evidence="11">
    <location>
        <begin position="1"/>
        <end position="18"/>
    </location>
</feature>
<keyword evidence="2" id="KW-0964">Secreted</keyword>
<feature type="compositionally biased region" description="Polar residues" evidence="10">
    <location>
        <begin position="1147"/>
        <end position="1165"/>
    </location>
</feature>
<gene>
    <name evidence="15" type="ORF">TSAR_005829</name>
</gene>
<evidence type="ECO:0000256" key="7">
    <source>
        <dbReference type="ARBA" id="ARBA00023292"/>
    </source>
</evidence>
<feature type="domain" description="Laminin EGF-like" evidence="12">
    <location>
        <begin position="909"/>
        <end position="963"/>
    </location>
</feature>
<accession>A0A232F470</accession>
<feature type="domain" description="Laminin EGF-like" evidence="12">
    <location>
        <begin position="1012"/>
        <end position="1057"/>
    </location>
</feature>
<dbReference type="Pfam" id="PF00055">
    <property type="entry name" value="Laminin_N"/>
    <property type="match status" value="2"/>
</dbReference>
<feature type="domain" description="Laminin EGF-like" evidence="12">
    <location>
        <begin position="423"/>
        <end position="469"/>
    </location>
</feature>
<feature type="disulfide bond" evidence="8">
    <location>
        <begin position="985"/>
        <end position="994"/>
    </location>
</feature>
<dbReference type="STRING" id="543379.A0A232F470"/>
<dbReference type="PROSITE" id="PS50027">
    <property type="entry name" value="EGF_LAM_2"/>
    <property type="match status" value="7"/>
</dbReference>
<dbReference type="Pfam" id="PF00053">
    <property type="entry name" value="EGF_laminin"/>
    <property type="match status" value="10"/>
</dbReference>
<reference evidence="15 16" key="1">
    <citation type="journal article" date="2017" name="Curr. Biol.">
        <title>The Evolution of Venom by Co-option of Single-Copy Genes.</title>
        <authorList>
            <person name="Martinson E.O."/>
            <person name="Mrinalini"/>
            <person name="Kelkar Y.D."/>
            <person name="Chang C.H."/>
            <person name="Werren J.H."/>
        </authorList>
    </citation>
    <scope>NUCLEOTIDE SEQUENCE [LARGE SCALE GENOMIC DNA]</scope>
    <source>
        <strain evidence="15 16">Alberta</strain>
        <tissue evidence="15">Whole body</tissue>
    </source>
</reference>
<dbReference type="EMBL" id="NNAY01000997">
    <property type="protein sequence ID" value="OXU25561.1"/>
    <property type="molecule type" value="Genomic_DNA"/>
</dbReference>
<evidence type="ECO:0000259" key="12">
    <source>
        <dbReference type="PROSITE" id="PS50027"/>
    </source>
</evidence>
<dbReference type="FunFam" id="2.10.25.10:FF:000758">
    <property type="entry name" value="Laminin subunit gamma 1"/>
    <property type="match status" value="1"/>
</dbReference>
<dbReference type="InterPro" id="IPR050440">
    <property type="entry name" value="Laminin/Netrin_ECM"/>
</dbReference>
<evidence type="ECO:0000313" key="15">
    <source>
        <dbReference type="EMBL" id="OXU25561.1"/>
    </source>
</evidence>
<organism evidence="15 16">
    <name type="scientific">Trichomalopsis sarcophagae</name>
    <dbReference type="NCBI Taxonomy" id="543379"/>
    <lineage>
        <taxon>Eukaryota</taxon>
        <taxon>Metazoa</taxon>
        <taxon>Ecdysozoa</taxon>
        <taxon>Arthropoda</taxon>
        <taxon>Hexapoda</taxon>
        <taxon>Insecta</taxon>
        <taxon>Pterygota</taxon>
        <taxon>Neoptera</taxon>
        <taxon>Endopterygota</taxon>
        <taxon>Hymenoptera</taxon>
        <taxon>Apocrita</taxon>
        <taxon>Proctotrupomorpha</taxon>
        <taxon>Chalcidoidea</taxon>
        <taxon>Pteromalidae</taxon>
        <taxon>Pteromalinae</taxon>
        <taxon>Trichomalopsis</taxon>
    </lineage>
</organism>
<comment type="subcellular location">
    <subcellularLocation>
        <location evidence="1">Secreted</location>
    </subcellularLocation>
</comment>
<evidence type="ECO:0000256" key="10">
    <source>
        <dbReference type="SAM" id="MobiDB-lite"/>
    </source>
</evidence>
<dbReference type="SMART" id="SM00180">
    <property type="entry name" value="EGF_Lam"/>
    <property type="match status" value="11"/>
</dbReference>
<evidence type="ECO:0000256" key="4">
    <source>
        <dbReference type="ARBA" id="ARBA00022737"/>
    </source>
</evidence>
<dbReference type="FunFam" id="2.10.25.10:FF:000193">
    <property type="entry name" value="Laminin subunit gamma 1"/>
    <property type="match status" value="1"/>
</dbReference>
<feature type="disulfide bond" evidence="8">
    <location>
        <begin position="423"/>
        <end position="435"/>
    </location>
</feature>
<dbReference type="FunFam" id="2.10.25.10:FF:000051">
    <property type="entry name" value="Laminin subunit alpha 4"/>
    <property type="match status" value="1"/>
</dbReference>
<keyword evidence="16" id="KW-1185">Reference proteome</keyword>
<evidence type="ECO:0000256" key="1">
    <source>
        <dbReference type="ARBA" id="ARBA00004613"/>
    </source>
</evidence>
<keyword evidence="9" id="KW-0175">Coiled coil</keyword>
<dbReference type="PROSITE" id="PS51115">
    <property type="entry name" value="LAMININ_IVA"/>
    <property type="match status" value="1"/>
</dbReference>
<dbReference type="InterPro" id="IPR008211">
    <property type="entry name" value="Laminin_N"/>
</dbReference>
<feature type="domain" description="Laminin EGF-like" evidence="12">
    <location>
        <begin position="470"/>
        <end position="522"/>
    </location>
</feature>
<name>A0A232F470_9HYME</name>
<keyword evidence="7 8" id="KW-0424">Laminin EGF-like domain</keyword>
<feature type="coiled-coil region" evidence="9">
    <location>
        <begin position="1225"/>
        <end position="1287"/>
    </location>
</feature>
<evidence type="ECO:0000259" key="13">
    <source>
        <dbReference type="PROSITE" id="PS51115"/>
    </source>
</evidence>
<dbReference type="SMART" id="SM00181">
    <property type="entry name" value="EGF"/>
    <property type="match status" value="5"/>
</dbReference>
<evidence type="ECO:0000256" key="3">
    <source>
        <dbReference type="ARBA" id="ARBA00022729"/>
    </source>
</evidence>
<feature type="coiled-coil region" evidence="9">
    <location>
        <begin position="1573"/>
        <end position="1630"/>
    </location>
</feature>
<evidence type="ECO:0008006" key="17">
    <source>
        <dbReference type="Google" id="ProtNLM"/>
    </source>
</evidence>
<feature type="disulfide bond" evidence="8">
    <location>
        <begin position="493"/>
        <end position="502"/>
    </location>
</feature>
<feature type="domain" description="Laminin EGF-like" evidence="12">
    <location>
        <begin position="964"/>
        <end position="1011"/>
    </location>
</feature>
<feature type="disulfide bond" evidence="8">
    <location>
        <begin position="771"/>
        <end position="780"/>
    </location>
</feature>
<evidence type="ECO:0000256" key="5">
    <source>
        <dbReference type="ARBA" id="ARBA00023157"/>
    </source>
</evidence>
<dbReference type="FunFam" id="2.10.25.10:FF:000224">
    <property type="entry name" value="Usherin"/>
    <property type="match status" value="1"/>
</dbReference>
<dbReference type="GO" id="GO:0005576">
    <property type="term" value="C:extracellular region"/>
    <property type="evidence" value="ECO:0007669"/>
    <property type="project" value="UniProtKB-SubCell"/>
</dbReference>
<evidence type="ECO:0000256" key="8">
    <source>
        <dbReference type="PROSITE-ProRule" id="PRU00460"/>
    </source>
</evidence>
<dbReference type="FunFam" id="2.10.25.10:FF:000166">
    <property type="entry name" value="laminin subunit gamma-1"/>
    <property type="match status" value="1"/>
</dbReference>
<dbReference type="SUPFAM" id="SSF57196">
    <property type="entry name" value="EGF/Laminin"/>
    <property type="match status" value="8"/>
</dbReference>
<proteinExistence type="predicted"/>
<feature type="domain" description="Laminin EGF-like" evidence="12">
    <location>
        <begin position="853"/>
        <end position="908"/>
    </location>
</feature>
<dbReference type="Gene3D" id="2.10.25.10">
    <property type="entry name" value="Laminin"/>
    <property type="match status" value="10"/>
</dbReference>
<feature type="coiled-coil region" evidence="9">
    <location>
        <begin position="1450"/>
        <end position="1484"/>
    </location>
</feature>
<dbReference type="PROSITE" id="PS51117">
    <property type="entry name" value="LAMININ_NTER"/>
    <property type="match status" value="1"/>
</dbReference>
<sequence length="1646" mass="182656">MMLLRLLLLAAAWCVASAEPDPAIEFNRIPNLRDEDKCYDSNGRPQRCKPPFENAAFNVLIEATNTCGQDGRGTPFCKQTAIDKKSCDVCYEGDHPAAYLTDQNTNEKPTWWQSQTMFEGIQYPNQVNLTLNLGKTFDITYVRVLFESPRPESWGIYRRKNEKSPWEPYQFYSATCRDTYGLPESKETIRGEDTRVLCNSVYSDIVPLSKGVVAFSTLEGRPSAYNFETNEELQVSFDDEKHYKLMRNSKLNKDMAFVVLFQDWVQATDLRITLDRLNTFGDEVFGDDQVLQSYYYAIADVSVGARCACNGHAGECVNSTSVDGRTRRVCRCEHFTTGPDCNECLPFYNDAPWGRATIYDAHECKPCNCNGYSDTCYFDKELYRLTGHGGHCTDCRDNRDGANCEHCRENYYALPEDGYCIACNCNEIGSRSLQCNAEGKCQCKPGVTGDKCDRCAANFFDFSNYGCTSCECNEAGSLYNTPSCDPLTGICTCKNNVEGKRCRECRPGFFNLDEDNEFGCTPCFCYGHSSLCSTASGYSRVNIESSFVRGNERWSANVAGKAMPVTYDSISQSISATAADRDNVYFVAPDRFLGDQRASYNQDLSFTLKISDNGPAPTARDIILEGGNGQQITQPIFGQNNSLPSTNATEFIFRLHEHPDYGWLPRLNSRAFISILANLTSIKVRGTYTHQGKGELYDVKLETAHRGAAGEPADWVEHCNCPTGYVGQFCESCAPGYHHDPPNGGPFALCVLCNCNGHADICEAETGQCICQHNTAGSNCEHCARGFYGHSLKGTPDDCQPCPCPDNGPCILLGNNPDPICSECPVGRTGPRCEICSDGYFGNPERGIPCRPCECNNNIDLNAVRNCNQETGECLKCVNNTAGAHCEECLAGYYGDALSDQKDDGCKLCQCYPPGTQERADGGVAPCDQLTGHCFCKSHVIGRNCDQCEDGYYHIKNGEGCIACNCDLEGSYNRTCDAITGQCSCRPGVTGQRCDACLPYQYGFSRDGCRACECDKIGSQEMQCDANGQCPCLPNVEGRTCNRCKENKYNRQYGCIDCPPCYNLVQDAVNEHRGKLAELEDNLRKIKSNPTVINEEGFKQKLSDVQNRVRDLLELAKSGSGSGSDKKSLVEQLDELRDQLTEISNTLQNVDQTASDTNRTTSQGRMSIDEAEKVLDKIHEQLTEAEDYLATDGQSALSEAKKRAEHVGQQNKQMTAIAQEARSIADSNTNEAKRLQEVAEQAKNTSLEAYNLAKKAIAKYTNISDEIRFLENKLIALEERYGDVKKLTATAVAKSDTVSKEAVSLLLLGISLPEVNLTDLQNRVEEVNKEAAKIKDQAKILLDENIDLIHDIEDKVRKSEDLLNKAEDQQIITAELLAEVDDANNVAKNAVKRGDQTLKEAVDTLQKLSVFDAEVQAARDKARAALEDLDVIGQLIREATRKSGDIHQILDGSEQNAIRAREVAQQAQANANNASAMANEIHQEANKTKAEVIKLGNEADKLHLRVNTTDNMIRQYEDRIRKDADNTAQAKVKVSQAKSNVTSAGQQVTKALEEIAEITRELDALPDISNADLDRLEDRLRKAEDDIRAADLDQRIRALTDSKNLQTQWVKNYEDEVSRLRVEVENINDMKMVLPSHCYNNPRLEP</sequence>
<dbReference type="InterPro" id="IPR000742">
    <property type="entry name" value="EGF"/>
</dbReference>
<feature type="domain" description="Laminin IV type A" evidence="13">
    <location>
        <begin position="533"/>
        <end position="718"/>
    </location>
</feature>
<feature type="chain" id="PRO_5012872936" description="Laminin subunit gamma-1" evidence="11">
    <location>
        <begin position="19"/>
        <end position="1646"/>
    </location>
</feature>
<dbReference type="SMART" id="SM00136">
    <property type="entry name" value="LamNT"/>
    <property type="match status" value="1"/>
</dbReference>
<dbReference type="Proteomes" id="UP000215335">
    <property type="component" value="Unassembled WGS sequence"/>
</dbReference>
<feature type="coiled-coil region" evidence="9">
    <location>
        <begin position="1062"/>
        <end position="1089"/>
    </location>
</feature>
<dbReference type="FunFam" id="2.10.25.10:FF:000067">
    <property type="entry name" value="Laminin subunit gamma 1"/>
    <property type="match status" value="2"/>
</dbReference>
<dbReference type="Pfam" id="PF00052">
    <property type="entry name" value="Laminin_B"/>
    <property type="match status" value="1"/>
</dbReference>